<dbReference type="OMA" id="RLVFKPW"/>
<dbReference type="GO" id="GO:0005634">
    <property type="term" value="C:nucleus"/>
    <property type="evidence" value="ECO:0007669"/>
    <property type="project" value="TreeGrafter"/>
</dbReference>
<dbReference type="InterPro" id="IPR037047">
    <property type="entry name" value="PITH_dom_sf"/>
</dbReference>
<protein>
    <recommendedName>
        <fullName evidence="2">PITH domain-containing protein 1</fullName>
    </recommendedName>
</protein>
<evidence type="ECO:0000256" key="1">
    <source>
        <dbReference type="ARBA" id="ARBA00025788"/>
    </source>
</evidence>
<evidence type="ECO:0000313" key="5">
    <source>
        <dbReference type="Proteomes" id="UP000694388"/>
    </source>
</evidence>
<organism evidence="4 5">
    <name type="scientific">Eptatretus burgeri</name>
    <name type="common">Inshore hagfish</name>
    <dbReference type="NCBI Taxonomy" id="7764"/>
    <lineage>
        <taxon>Eukaryota</taxon>
        <taxon>Metazoa</taxon>
        <taxon>Chordata</taxon>
        <taxon>Craniata</taxon>
        <taxon>Vertebrata</taxon>
        <taxon>Cyclostomata</taxon>
        <taxon>Myxini</taxon>
        <taxon>Myxiniformes</taxon>
        <taxon>Myxinidae</taxon>
        <taxon>Eptatretinae</taxon>
        <taxon>Eptatretus</taxon>
    </lineage>
</organism>
<dbReference type="PANTHER" id="PTHR12175">
    <property type="entry name" value="AD039 HT014 THIOREDOXIN FAMILY TRP26"/>
    <property type="match status" value="1"/>
</dbReference>
<keyword evidence="5" id="KW-1185">Reference proteome</keyword>
<dbReference type="GO" id="GO:0060255">
    <property type="term" value="P:regulation of macromolecule metabolic process"/>
    <property type="evidence" value="ECO:0007669"/>
    <property type="project" value="UniProtKB-ARBA"/>
</dbReference>
<dbReference type="InterPro" id="IPR008979">
    <property type="entry name" value="Galactose-bd-like_sf"/>
</dbReference>
<dbReference type="GeneTree" id="ENSGT00490000043398"/>
<evidence type="ECO:0000259" key="3">
    <source>
        <dbReference type="PROSITE" id="PS51532"/>
    </source>
</evidence>
<dbReference type="InterPro" id="IPR010400">
    <property type="entry name" value="PITH_dom"/>
</dbReference>
<proteinExistence type="inferred from homology"/>
<dbReference type="Ensembl" id="ENSEBUT00000013376.1">
    <property type="protein sequence ID" value="ENSEBUP00000012800.1"/>
    <property type="gene ID" value="ENSEBUG00000008117.1"/>
</dbReference>
<evidence type="ECO:0000313" key="4">
    <source>
        <dbReference type="Ensembl" id="ENSEBUP00000012800.1"/>
    </source>
</evidence>
<accession>A0A8C4QC29</accession>
<dbReference type="PROSITE" id="PS51532">
    <property type="entry name" value="PITH"/>
    <property type="match status" value="1"/>
</dbReference>
<name>A0A8C4QC29_EPTBU</name>
<dbReference type="AlphaFoldDB" id="A0A8C4QC29"/>
<dbReference type="FunFam" id="2.60.120.470:FF:000002">
    <property type="entry name" value="PITH domain-containing protein 1"/>
    <property type="match status" value="1"/>
</dbReference>
<dbReference type="Ensembl" id="ENSEBUT00000013388.1">
    <property type="protein sequence ID" value="ENSEBUP00000012812.1"/>
    <property type="gene ID" value="ENSEBUG00000008117.1"/>
</dbReference>
<dbReference type="GO" id="GO:0080090">
    <property type="term" value="P:regulation of primary metabolic process"/>
    <property type="evidence" value="ECO:0007669"/>
    <property type="project" value="UniProtKB-ARBA"/>
</dbReference>
<dbReference type="Pfam" id="PF06201">
    <property type="entry name" value="PITH"/>
    <property type="match status" value="1"/>
</dbReference>
<comment type="similarity">
    <text evidence="1">Belongs to the PITHD1 family.</text>
</comment>
<dbReference type="PANTHER" id="PTHR12175:SF1">
    <property type="entry name" value="PITH DOMAIN-CONTAINING PROTEIN 1"/>
    <property type="match status" value="1"/>
</dbReference>
<sequence>MAGHGHSHGGGGCSCGGNEGSEGTGPGGGFGLYLRIDKDNVECLNEAREGSGQEVLRAWDERTDRSKYVESDVDQELLFNIPFLGSVRLHGVVVMGEEGGAHPAEMRLFKNIPHMTFDDTGREADQEFGMSHDLTGTLEYPTKATRFSNVSHLSMHFSKNFGAENTKIYYIGLRGDWMQAHRHEVTICTYEASANPADHKTPSFTPQTHLIS</sequence>
<dbReference type="Ensembl" id="ENSEBUT00000013369.1">
    <property type="protein sequence ID" value="ENSEBUP00000012793.1"/>
    <property type="gene ID" value="ENSEBUG00000008117.1"/>
</dbReference>
<feature type="domain" description="PITH" evidence="3">
    <location>
        <begin position="21"/>
        <end position="193"/>
    </location>
</feature>
<dbReference type="SUPFAM" id="SSF49785">
    <property type="entry name" value="Galactose-binding domain-like"/>
    <property type="match status" value="1"/>
</dbReference>
<dbReference type="Gene3D" id="2.60.120.470">
    <property type="entry name" value="PITH domain"/>
    <property type="match status" value="1"/>
</dbReference>
<evidence type="ECO:0000256" key="2">
    <source>
        <dbReference type="ARBA" id="ARBA00074054"/>
    </source>
</evidence>
<dbReference type="GO" id="GO:0045654">
    <property type="term" value="P:positive regulation of megakaryocyte differentiation"/>
    <property type="evidence" value="ECO:0007669"/>
    <property type="project" value="UniProtKB-ARBA"/>
</dbReference>
<reference evidence="4" key="1">
    <citation type="submission" date="2025-05" db="UniProtKB">
        <authorList>
            <consortium name="Ensembl"/>
        </authorList>
    </citation>
    <scope>IDENTIFICATION</scope>
</reference>
<dbReference type="InterPro" id="IPR045099">
    <property type="entry name" value="PITH1-like"/>
</dbReference>
<dbReference type="GO" id="GO:0005737">
    <property type="term" value="C:cytoplasm"/>
    <property type="evidence" value="ECO:0007669"/>
    <property type="project" value="UniProtKB-ARBA"/>
</dbReference>
<dbReference type="Proteomes" id="UP000694388">
    <property type="component" value="Unplaced"/>
</dbReference>